<dbReference type="GeneID" id="19903203"/>
<feature type="transmembrane region" description="Helical" evidence="6">
    <location>
        <begin position="227"/>
        <end position="246"/>
    </location>
</feature>
<dbReference type="RefSeq" id="XP_007781963.1">
    <property type="nucleotide sequence ID" value="XM_007783773.1"/>
</dbReference>
<feature type="transmembrane region" description="Helical" evidence="6">
    <location>
        <begin position="253"/>
        <end position="276"/>
    </location>
</feature>
<dbReference type="AlphaFoldDB" id="R7YYD2"/>
<dbReference type="GO" id="GO:0005351">
    <property type="term" value="F:carbohydrate:proton symporter activity"/>
    <property type="evidence" value="ECO:0007669"/>
    <property type="project" value="TreeGrafter"/>
</dbReference>
<keyword evidence="3 6" id="KW-0812">Transmembrane</keyword>
<dbReference type="Pfam" id="PF00083">
    <property type="entry name" value="Sugar_tr"/>
    <property type="match status" value="1"/>
</dbReference>
<comment type="subcellular location">
    <subcellularLocation>
        <location evidence="1">Membrane</location>
        <topology evidence="1">Multi-pass membrane protein</topology>
    </subcellularLocation>
</comment>
<dbReference type="InterPro" id="IPR020846">
    <property type="entry name" value="MFS_dom"/>
</dbReference>
<dbReference type="PROSITE" id="PS50850">
    <property type="entry name" value="MFS"/>
    <property type="match status" value="1"/>
</dbReference>
<evidence type="ECO:0000256" key="5">
    <source>
        <dbReference type="ARBA" id="ARBA00023136"/>
    </source>
</evidence>
<sequence length="277" mass="30333">MIVPMYMAEVSIPGIRGTLVVLQQLNITIGISISYWLEYGTHYIGGVRCAPDIPYSGGSELLRTFDPYRDVGPNGCTGQSAASWRVPFALQIVPGLVLGIGILFYPESPRWQLKAGQDDKAIAALSRLRRLQPHDEALRAEFLAIKTEVRFEESFVKERHSGKAGLGLSFALYKDLVSSWPNFRRLSIGCLVMFFQQFMGCNAMIYYEPTIFGQLGLSGNTTSLLATGVYGMVNTLSTLPALFLINNVGRRPLLVAGAAGTSISLDIVSGIILYSIR</sequence>
<dbReference type="InterPro" id="IPR036259">
    <property type="entry name" value="MFS_trans_sf"/>
</dbReference>
<dbReference type="PANTHER" id="PTHR48022:SF48">
    <property type="entry name" value="SUGAR TRANSPORTER, PUTATIVE (AFU_ORTHOLOGUE AFUA_3G06730)-RELATED"/>
    <property type="match status" value="1"/>
</dbReference>
<evidence type="ECO:0000256" key="1">
    <source>
        <dbReference type="ARBA" id="ARBA00004141"/>
    </source>
</evidence>
<dbReference type="eggNOG" id="KOG0254">
    <property type="taxonomic scope" value="Eukaryota"/>
</dbReference>
<evidence type="ECO:0000259" key="7">
    <source>
        <dbReference type="PROSITE" id="PS50850"/>
    </source>
</evidence>
<evidence type="ECO:0000313" key="8">
    <source>
        <dbReference type="EMBL" id="EON66646.1"/>
    </source>
</evidence>
<dbReference type="EMBL" id="JH767582">
    <property type="protein sequence ID" value="EON66646.1"/>
    <property type="molecule type" value="Genomic_DNA"/>
</dbReference>
<accession>R7YYD2</accession>
<evidence type="ECO:0000256" key="6">
    <source>
        <dbReference type="SAM" id="Phobius"/>
    </source>
</evidence>
<evidence type="ECO:0000256" key="3">
    <source>
        <dbReference type="ARBA" id="ARBA00022692"/>
    </source>
</evidence>
<dbReference type="SUPFAM" id="SSF103473">
    <property type="entry name" value="MFS general substrate transporter"/>
    <property type="match status" value="1"/>
</dbReference>
<organism evidence="8 9">
    <name type="scientific">Coniosporium apollinis (strain CBS 100218)</name>
    <name type="common">Rock-inhabiting black yeast</name>
    <dbReference type="NCBI Taxonomy" id="1168221"/>
    <lineage>
        <taxon>Eukaryota</taxon>
        <taxon>Fungi</taxon>
        <taxon>Dikarya</taxon>
        <taxon>Ascomycota</taxon>
        <taxon>Pezizomycotina</taxon>
        <taxon>Dothideomycetes</taxon>
        <taxon>Dothideomycetes incertae sedis</taxon>
        <taxon>Coniosporium</taxon>
    </lineage>
</organism>
<dbReference type="InterPro" id="IPR005828">
    <property type="entry name" value="MFS_sugar_transport-like"/>
</dbReference>
<protein>
    <recommendedName>
        <fullName evidence="7">Major facilitator superfamily (MFS) profile domain-containing protein</fullName>
    </recommendedName>
</protein>
<evidence type="ECO:0000256" key="4">
    <source>
        <dbReference type="ARBA" id="ARBA00022989"/>
    </source>
</evidence>
<feature type="transmembrane region" description="Helical" evidence="6">
    <location>
        <begin position="186"/>
        <end position="207"/>
    </location>
</feature>
<gene>
    <name evidence="8" type="ORF">W97_05892</name>
</gene>
<evidence type="ECO:0000313" key="9">
    <source>
        <dbReference type="Proteomes" id="UP000016924"/>
    </source>
</evidence>
<dbReference type="OrthoDB" id="8120565at2759"/>
<dbReference type="OMA" id="SISYWLE"/>
<dbReference type="PANTHER" id="PTHR48022">
    <property type="entry name" value="PLASTIDIC GLUCOSE TRANSPORTER 4"/>
    <property type="match status" value="1"/>
</dbReference>
<keyword evidence="9" id="KW-1185">Reference proteome</keyword>
<evidence type="ECO:0000256" key="2">
    <source>
        <dbReference type="ARBA" id="ARBA00010992"/>
    </source>
</evidence>
<proteinExistence type="inferred from homology"/>
<dbReference type="STRING" id="1168221.R7YYD2"/>
<keyword evidence="4 6" id="KW-1133">Transmembrane helix</keyword>
<keyword evidence="5 6" id="KW-0472">Membrane</keyword>
<name>R7YYD2_CONA1</name>
<feature type="domain" description="Major facilitator superfamily (MFS) profile" evidence="7">
    <location>
        <begin position="1"/>
        <end position="277"/>
    </location>
</feature>
<dbReference type="HOGENOM" id="CLU_1004777_0_0_1"/>
<dbReference type="Gene3D" id="1.20.1250.20">
    <property type="entry name" value="MFS general substrate transporter like domains"/>
    <property type="match status" value="2"/>
</dbReference>
<dbReference type="GO" id="GO:0016020">
    <property type="term" value="C:membrane"/>
    <property type="evidence" value="ECO:0007669"/>
    <property type="project" value="UniProtKB-SubCell"/>
</dbReference>
<reference evidence="9" key="1">
    <citation type="submission" date="2012-06" db="EMBL/GenBank/DDBJ databases">
        <title>The genome sequence of Coniosporium apollinis CBS 100218.</title>
        <authorList>
            <consortium name="The Broad Institute Genome Sequencing Platform"/>
            <person name="Cuomo C."/>
            <person name="Gorbushina A."/>
            <person name="Noack S."/>
            <person name="Walker B."/>
            <person name="Young S.K."/>
            <person name="Zeng Q."/>
            <person name="Gargeya S."/>
            <person name="Fitzgerald M."/>
            <person name="Haas B."/>
            <person name="Abouelleil A."/>
            <person name="Alvarado L."/>
            <person name="Arachchi H.M."/>
            <person name="Berlin A.M."/>
            <person name="Chapman S.B."/>
            <person name="Goldberg J."/>
            <person name="Griggs A."/>
            <person name="Gujja S."/>
            <person name="Hansen M."/>
            <person name="Howarth C."/>
            <person name="Imamovic A."/>
            <person name="Larimer J."/>
            <person name="McCowan C."/>
            <person name="Montmayeur A."/>
            <person name="Murphy C."/>
            <person name="Neiman D."/>
            <person name="Pearson M."/>
            <person name="Priest M."/>
            <person name="Roberts A."/>
            <person name="Saif S."/>
            <person name="Shea T."/>
            <person name="Sisk P."/>
            <person name="Sykes S."/>
            <person name="Wortman J."/>
            <person name="Nusbaum C."/>
            <person name="Birren B."/>
        </authorList>
    </citation>
    <scope>NUCLEOTIDE SEQUENCE [LARGE SCALE GENOMIC DNA]</scope>
    <source>
        <strain evidence="9">CBS 100218</strain>
    </source>
</reference>
<comment type="similarity">
    <text evidence="2">Belongs to the major facilitator superfamily. Sugar transporter (TC 2.A.1.1) family.</text>
</comment>
<dbReference type="Proteomes" id="UP000016924">
    <property type="component" value="Unassembled WGS sequence"/>
</dbReference>
<dbReference type="InterPro" id="IPR050360">
    <property type="entry name" value="MFS_Sugar_Transporters"/>
</dbReference>